<keyword evidence="2" id="KW-0479">Metal-binding</keyword>
<dbReference type="Gene3D" id="3.30.70.1250">
    <property type="entry name" value="Phosphopentomutase"/>
    <property type="match status" value="1"/>
</dbReference>
<dbReference type="PANTHER" id="PTHR21110">
    <property type="entry name" value="PHOSPHOPENTOMUTASE"/>
    <property type="match status" value="1"/>
</dbReference>
<evidence type="ECO:0000259" key="5">
    <source>
        <dbReference type="Pfam" id="PF01676"/>
    </source>
</evidence>
<keyword evidence="3" id="KW-0464">Manganese</keyword>
<feature type="domain" description="Metalloenzyme" evidence="5">
    <location>
        <begin position="6"/>
        <end position="388"/>
    </location>
</feature>
<evidence type="ECO:0000256" key="3">
    <source>
        <dbReference type="ARBA" id="ARBA00023211"/>
    </source>
</evidence>
<dbReference type="Gene3D" id="3.40.720.10">
    <property type="entry name" value="Alkaline Phosphatase, subunit A"/>
    <property type="match status" value="1"/>
</dbReference>
<dbReference type="EMBL" id="CCDP010000001">
    <property type="protein sequence ID" value="CDQ40331.1"/>
    <property type="molecule type" value="Genomic_DNA"/>
</dbReference>
<gene>
    <name evidence="6" type="primary">deoB_2</name>
    <name evidence="6" type="ORF">BN990_02653</name>
</gene>
<dbReference type="AlphaFoldDB" id="A0A024QEE2"/>
<proteinExistence type="inferred from homology"/>
<dbReference type="GO" id="GO:0043094">
    <property type="term" value="P:metabolic compound salvage"/>
    <property type="evidence" value="ECO:0007669"/>
    <property type="project" value="InterPro"/>
</dbReference>
<dbReference type="InterPro" id="IPR024052">
    <property type="entry name" value="Phosphopentomutase_DeoB_cap_sf"/>
</dbReference>
<dbReference type="PANTHER" id="PTHR21110:SF0">
    <property type="entry name" value="PHOSPHOPENTOMUTASE"/>
    <property type="match status" value="1"/>
</dbReference>
<dbReference type="InterPro" id="IPR017850">
    <property type="entry name" value="Alkaline_phosphatase_core_sf"/>
</dbReference>
<dbReference type="InterPro" id="IPR010045">
    <property type="entry name" value="DeoB"/>
</dbReference>
<keyword evidence="4" id="KW-0413">Isomerase</keyword>
<dbReference type="STRING" id="1462526.BN990_02653"/>
<dbReference type="PIRSF" id="PIRSF001491">
    <property type="entry name" value="Ppentomutase"/>
    <property type="match status" value="1"/>
</dbReference>
<dbReference type="NCBIfam" id="NF009049">
    <property type="entry name" value="PRK12383.1"/>
    <property type="match status" value="1"/>
</dbReference>
<name>A0A024QEE2_9BACI</name>
<accession>A0A024QEE2</accession>
<evidence type="ECO:0000256" key="1">
    <source>
        <dbReference type="ARBA" id="ARBA00010373"/>
    </source>
</evidence>
<protein>
    <submittedName>
        <fullName evidence="6">Phosphopentomutase</fullName>
    </submittedName>
</protein>
<dbReference type="SUPFAM" id="SSF53649">
    <property type="entry name" value="Alkaline phosphatase-like"/>
    <property type="match status" value="1"/>
</dbReference>
<evidence type="ECO:0000313" key="7">
    <source>
        <dbReference type="Proteomes" id="UP000028875"/>
    </source>
</evidence>
<dbReference type="GO" id="GO:0009117">
    <property type="term" value="P:nucleotide metabolic process"/>
    <property type="evidence" value="ECO:0007669"/>
    <property type="project" value="InterPro"/>
</dbReference>
<dbReference type="GO" id="GO:0000287">
    <property type="term" value="F:magnesium ion binding"/>
    <property type="evidence" value="ECO:0007669"/>
    <property type="project" value="InterPro"/>
</dbReference>
<dbReference type="CDD" id="cd16009">
    <property type="entry name" value="PPM"/>
    <property type="match status" value="1"/>
</dbReference>
<reference evidence="7" key="2">
    <citation type="submission" date="2014-05" db="EMBL/GenBank/DDBJ databases">
        <title>Draft genome sequence of Virgibacillus massiliensis Vm-5.</title>
        <authorList>
            <person name="Khelaifia S."/>
            <person name="Croce O."/>
            <person name="Lagier J.C."/>
            <person name="Raoult D."/>
        </authorList>
    </citation>
    <scope>NUCLEOTIDE SEQUENCE [LARGE SCALE GENOMIC DNA]</scope>
    <source>
        <strain evidence="7">Vm-5</strain>
    </source>
</reference>
<comment type="similarity">
    <text evidence="1">Belongs to the phosphopentomutase family.</text>
</comment>
<evidence type="ECO:0000256" key="4">
    <source>
        <dbReference type="ARBA" id="ARBA00023235"/>
    </source>
</evidence>
<sequence>MTIMAKMTLIVIDSFGIGAMEDCTDYQPSDCTANTFDHIRKAKKDDLKIPYMYGAGIGTLVDNQPAPQKAYGYSKLAHHGADTYLGHQEIAGSCPKKSTKRLMKDIHSYIKTALENAGYHVAYPFTNCPILLVNNAAVVADNLESAYGNIINITADFKQLPFKEVKKLGQVVRAHVDTTRVIAFGGPYTSVEHILACVEEKHRGQWGVNTPKANVYGEGYRVFHMGYGVEIEKQFPVIAANHGITVHRLGKTADVLHGEGPANPIVNTSNLLNYVGECYQREEEDAAFLVNIQETDLAGHAQDVDWYCDLLNETDKWLSDIFIPLMREDDILIVMADHGNDPTIGHANHTREYVPILIFGEKVKKTTIGLRNTMADVGATFCEFFHLPPTAEGRSFLSEIIDK</sequence>
<dbReference type="InterPro" id="IPR006124">
    <property type="entry name" value="Metalloenzyme"/>
</dbReference>
<organism evidence="6 7">
    <name type="scientific">Virgibacillus massiliensis</name>
    <dbReference type="NCBI Taxonomy" id="1462526"/>
    <lineage>
        <taxon>Bacteria</taxon>
        <taxon>Bacillati</taxon>
        <taxon>Bacillota</taxon>
        <taxon>Bacilli</taxon>
        <taxon>Bacillales</taxon>
        <taxon>Bacillaceae</taxon>
        <taxon>Virgibacillus</taxon>
    </lineage>
</organism>
<evidence type="ECO:0000256" key="2">
    <source>
        <dbReference type="ARBA" id="ARBA00022723"/>
    </source>
</evidence>
<keyword evidence="7" id="KW-1185">Reference proteome</keyword>
<evidence type="ECO:0000313" key="6">
    <source>
        <dbReference type="EMBL" id="CDQ40331.1"/>
    </source>
</evidence>
<dbReference type="GO" id="GO:0008973">
    <property type="term" value="F:phosphopentomutase activity"/>
    <property type="evidence" value="ECO:0007669"/>
    <property type="project" value="InterPro"/>
</dbReference>
<comment type="caution">
    <text evidence="6">The sequence shown here is derived from an EMBL/GenBank/DDBJ whole genome shotgun (WGS) entry which is preliminary data.</text>
</comment>
<dbReference type="Pfam" id="PF01676">
    <property type="entry name" value="Metalloenzyme"/>
    <property type="match status" value="1"/>
</dbReference>
<dbReference type="Proteomes" id="UP000028875">
    <property type="component" value="Unassembled WGS sequence"/>
</dbReference>
<reference evidence="6 7" key="1">
    <citation type="submission" date="2014-03" db="EMBL/GenBank/DDBJ databases">
        <authorList>
            <person name="Urmite Genomes U."/>
        </authorList>
    </citation>
    <scope>NUCLEOTIDE SEQUENCE [LARGE SCALE GENOMIC DNA]</scope>
    <source>
        <strain evidence="6 7">Vm-5</strain>
    </source>
</reference>
<dbReference type="eggNOG" id="COG1015">
    <property type="taxonomic scope" value="Bacteria"/>
</dbReference>
<dbReference type="GO" id="GO:0005829">
    <property type="term" value="C:cytosol"/>
    <property type="evidence" value="ECO:0007669"/>
    <property type="project" value="TreeGrafter"/>
</dbReference>